<dbReference type="InterPro" id="IPR018170">
    <property type="entry name" value="Aldo/ket_reductase_CS"/>
</dbReference>
<dbReference type="SUPFAM" id="SSF51430">
    <property type="entry name" value="NAD(P)-linked oxidoreductase"/>
    <property type="match status" value="1"/>
</dbReference>
<dbReference type="InterPro" id="IPR036812">
    <property type="entry name" value="NAD(P)_OxRdtase_dom_sf"/>
</dbReference>
<feature type="domain" description="NADP-dependent oxidoreductase" evidence="6">
    <location>
        <begin position="21"/>
        <end position="289"/>
    </location>
</feature>
<feature type="active site" description="Proton donor" evidence="3">
    <location>
        <position position="54"/>
    </location>
</feature>
<name>A0AAX6G740_IRIPA</name>
<dbReference type="Pfam" id="PF00248">
    <property type="entry name" value="Aldo_ket_red"/>
    <property type="match status" value="1"/>
</dbReference>
<dbReference type="PIRSF" id="PIRSF000097">
    <property type="entry name" value="AKR"/>
    <property type="match status" value="1"/>
</dbReference>
<accession>A0AAX6G740</accession>
<feature type="binding site" evidence="4">
    <location>
        <position position="117"/>
    </location>
    <ligand>
        <name>substrate</name>
    </ligand>
</feature>
<comment type="caution">
    <text evidence="7">The sequence shown here is derived from an EMBL/GenBank/DDBJ whole genome shotgun (WGS) entry which is preliminary data.</text>
</comment>
<sequence>MGKRSIPLVNLSSGRAMPVLGMGTAGTSIPTDLASTFLDAIEAGYRHFDTASVYRTEQALGRAIAEAIGRGLIASRDELFVTSKPWCSDADPQLVLPTLQKSLKNLGLDYLDLYLVHWPVRLKPGKMPYAFTKEDILPFDMKSTWEAMEQCCRLGLAKSIGVSNFSSKKLSQLLEHATIPPAVNQLEMNTCWDQRKLRELCKEKGVHVTAWSPLGANGAPWGSLSVMQSPVLKEIATAKGKTVAQVALRWLYEQGVSAVAKSYNKERMKENLQIFDWELDGDDLKMIQTIPQKKGYSGEEFVSEDELLRNYGMVKFKQSH</sequence>
<dbReference type="InterPro" id="IPR023210">
    <property type="entry name" value="NADP_OxRdtase_dom"/>
</dbReference>
<dbReference type="FunFam" id="3.20.20.100:FF:000014">
    <property type="entry name" value="NAD(P)-linked oxidoreductase superfamily protein"/>
    <property type="match status" value="1"/>
</dbReference>
<comment type="similarity">
    <text evidence="1">Belongs to the aldo/keto reductase family.</text>
</comment>
<protein>
    <submittedName>
        <fullName evidence="7">Methylecgonone reductase-like</fullName>
    </submittedName>
</protein>
<reference evidence="7" key="1">
    <citation type="journal article" date="2023" name="GigaByte">
        <title>Genome assembly of the bearded iris, Iris pallida Lam.</title>
        <authorList>
            <person name="Bruccoleri R.E."/>
            <person name="Oakeley E.J."/>
            <person name="Faust A.M.E."/>
            <person name="Altorfer M."/>
            <person name="Dessus-Babus S."/>
            <person name="Burckhardt D."/>
            <person name="Oertli M."/>
            <person name="Naumann U."/>
            <person name="Petersen F."/>
            <person name="Wong J."/>
        </authorList>
    </citation>
    <scope>NUCLEOTIDE SEQUENCE</scope>
    <source>
        <strain evidence="7">GSM-AAB239-AS_SAM_17_03QT</strain>
    </source>
</reference>
<evidence type="ECO:0000256" key="5">
    <source>
        <dbReference type="PIRSR" id="PIRSR000097-3"/>
    </source>
</evidence>
<evidence type="ECO:0000256" key="4">
    <source>
        <dbReference type="PIRSR" id="PIRSR000097-2"/>
    </source>
</evidence>
<organism evidence="7 8">
    <name type="scientific">Iris pallida</name>
    <name type="common">Sweet iris</name>
    <dbReference type="NCBI Taxonomy" id="29817"/>
    <lineage>
        <taxon>Eukaryota</taxon>
        <taxon>Viridiplantae</taxon>
        <taxon>Streptophyta</taxon>
        <taxon>Embryophyta</taxon>
        <taxon>Tracheophyta</taxon>
        <taxon>Spermatophyta</taxon>
        <taxon>Magnoliopsida</taxon>
        <taxon>Liliopsida</taxon>
        <taxon>Asparagales</taxon>
        <taxon>Iridaceae</taxon>
        <taxon>Iridoideae</taxon>
        <taxon>Irideae</taxon>
        <taxon>Iris</taxon>
    </lineage>
</organism>
<dbReference type="GO" id="GO:0033707">
    <property type="term" value="F:3''-deamino-3''-oxonicotianamine reductase activity"/>
    <property type="evidence" value="ECO:0007669"/>
    <property type="project" value="UniProtKB-ARBA"/>
</dbReference>
<evidence type="ECO:0000313" key="8">
    <source>
        <dbReference type="Proteomes" id="UP001140949"/>
    </source>
</evidence>
<keyword evidence="8" id="KW-1185">Reference proteome</keyword>
<dbReference type="PANTHER" id="PTHR11732">
    <property type="entry name" value="ALDO/KETO REDUCTASE"/>
    <property type="match status" value="1"/>
</dbReference>
<gene>
    <name evidence="7" type="ORF">M6B38_381250</name>
</gene>
<dbReference type="PROSITE" id="PS00063">
    <property type="entry name" value="ALDOKETO_REDUCTASE_3"/>
    <property type="match status" value="1"/>
</dbReference>
<evidence type="ECO:0000256" key="1">
    <source>
        <dbReference type="ARBA" id="ARBA00007905"/>
    </source>
</evidence>
<reference evidence="7" key="2">
    <citation type="submission" date="2023-04" db="EMBL/GenBank/DDBJ databases">
        <authorList>
            <person name="Bruccoleri R.E."/>
            <person name="Oakeley E.J."/>
            <person name="Faust A.-M."/>
            <person name="Dessus-Babus S."/>
            <person name="Altorfer M."/>
            <person name="Burckhardt D."/>
            <person name="Oertli M."/>
            <person name="Naumann U."/>
            <person name="Petersen F."/>
            <person name="Wong J."/>
        </authorList>
    </citation>
    <scope>NUCLEOTIDE SEQUENCE</scope>
    <source>
        <strain evidence="7">GSM-AAB239-AS_SAM_17_03QT</strain>
        <tissue evidence="7">Leaf</tissue>
    </source>
</reference>
<evidence type="ECO:0000259" key="6">
    <source>
        <dbReference type="Pfam" id="PF00248"/>
    </source>
</evidence>
<evidence type="ECO:0000256" key="2">
    <source>
        <dbReference type="ARBA" id="ARBA00023002"/>
    </source>
</evidence>
<dbReference type="Gene3D" id="3.20.20.100">
    <property type="entry name" value="NADP-dependent oxidoreductase domain"/>
    <property type="match status" value="1"/>
</dbReference>
<dbReference type="PRINTS" id="PR00069">
    <property type="entry name" value="ALDKETRDTASE"/>
</dbReference>
<dbReference type="GO" id="GO:0019290">
    <property type="term" value="P:siderophore biosynthetic process"/>
    <property type="evidence" value="ECO:0007669"/>
    <property type="project" value="UniProtKB-ARBA"/>
</dbReference>
<evidence type="ECO:0000256" key="3">
    <source>
        <dbReference type="PIRSR" id="PIRSR000097-1"/>
    </source>
</evidence>
<dbReference type="Proteomes" id="UP001140949">
    <property type="component" value="Unassembled WGS sequence"/>
</dbReference>
<evidence type="ECO:0000313" key="7">
    <source>
        <dbReference type="EMBL" id="KAJ6824432.1"/>
    </source>
</evidence>
<dbReference type="PROSITE" id="PS00062">
    <property type="entry name" value="ALDOKETO_REDUCTASE_2"/>
    <property type="match status" value="1"/>
</dbReference>
<dbReference type="InterPro" id="IPR044497">
    <property type="entry name" value="AKR4A/B"/>
</dbReference>
<dbReference type="InterPro" id="IPR020471">
    <property type="entry name" value="AKR"/>
</dbReference>
<keyword evidence="2" id="KW-0560">Oxidoreductase</keyword>
<dbReference type="EMBL" id="JANAVB010022000">
    <property type="protein sequence ID" value="KAJ6824432.1"/>
    <property type="molecule type" value="Genomic_DNA"/>
</dbReference>
<proteinExistence type="inferred from homology"/>
<dbReference type="CDD" id="cd19124">
    <property type="entry name" value="AKR_AKR4A_4B"/>
    <property type="match status" value="1"/>
</dbReference>
<dbReference type="PROSITE" id="PS00798">
    <property type="entry name" value="ALDOKETO_REDUCTASE_1"/>
    <property type="match status" value="1"/>
</dbReference>
<dbReference type="AlphaFoldDB" id="A0AAX6G740"/>
<dbReference type="GO" id="GO:1990641">
    <property type="term" value="P:response to iron ion starvation"/>
    <property type="evidence" value="ECO:0007669"/>
    <property type="project" value="UniProtKB-ARBA"/>
</dbReference>
<feature type="site" description="Lowers pKa of active site Tyr" evidence="5">
    <location>
        <position position="84"/>
    </location>
</feature>